<feature type="transmembrane region" description="Helical" evidence="1">
    <location>
        <begin position="158"/>
        <end position="182"/>
    </location>
</feature>
<feature type="transmembrane region" description="Helical" evidence="1">
    <location>
        <begin position="42"/>
        <end position="60"/>
    </location>
</feature>
<dbReference type="Proteomes" id="UP001497457">
    <property type="component" value="Chromosome 9rd"/>
</dbReference>
<dbReference type="EMBL" id="OZ075119">
    <property type="protein sequence ID" value="CAL5092274.1"/>
    <property type="molecule type" value="Genomic_DNA"/>
</dbReference>
<dbReference type="InterPro" id="IPR007658">
    <property type="entry name" value="DUF594"/>
</dbReference>
<dbReference type="InterPro" id="IPR025315">
    <property type="entry name" value="DUF4220"/>
</dbReference>
<proteinExistence type="predicted"/>
<reference evidence="3" key="1">
    <citation type="submission" date="2024-10" db="EMBL/GenBank/DDBJ databases">
        <authorList>
            <person name="Ryan C."/>
        </authorList>
    </citation>
    <scope>NUCLEOTIDE SEQUENCE [LARGE SCALE GENOMIC DNA]</scope>
</reference>
<feature type="transmembrane region" description="Helical" evidence="1">
    <location>
        <begin position="101"/>
        <end position="121"/>
    </location>
</feature>
<feature type="transmembrane region" description="Helical" evidence="1">
    <location>
        <begin position="362"/>
        <end position="388"/>
    </location>
</feature>
<keyword evidence="1" id="KW-1133">Transmembrane helix</keyword>
<dbReference type="PANTHER" id="PTHR31325">
    <property type="entry name" value="OS01G0798800 PROTEIN-RELATED"/>
    <property type="match status" value="1"/>
</dbReference>
<feature type="transmembrane region" description="Helical" evidence="1">
    <location>
        <begin position="72"/>
        <end position="89"/>
    </location>
</feature>
<keyword evidence="1" id="KW-0812">Transmembrane</keyword>
<evidence type="ECO:0000256" key="1">
    <source>
        <dbReference type="SAM" id="Phobius"/>
    </source>
</evidence>
<feature type="domain" description="DUF4220" evidence="2">
    <location>
        <begin position="76"/>
        <end position="490"/>
    </location>
</feature>
<dbReference type="AlphaFoldDB" id="A0ABC9GCL1"/>
<dbReference type="Pfam" id="PF13968">
    <property type="entry name" value="DUF4220"/>
    <property type="match status" value="1"/>
</dbReference>
<evidence type="ECO:0000313" key="3">
    <source>
        <dbReference type="EMBL" id="CAL5092274.1"/>
    </source>
</evidence>
<gene>
    <name evidence="3" type="ORF">URODEC1_LOCUS114812</name>
</gene>
<protein>
    <recommendedName>
        <fullName evidence="2">DUF4220 domain-containing protein</fullName>
    </recommendedName>
</protein>
<evidence type="ECO:0000259" key="2">
    <source>
        <dbReference type="Pfam" id="PF13968"/>
    </source>
</evidence>
<dbReference type="Pfam" id="PF04578">
    <property type="entry name" value="DUF594"/>
    <property type="match status" value="1"/>
</dbReference>
<feature type="transmembrane region" description="Helical" evidence="1">
    <location>
        <begin position="133"/>
        <end position="152"/>
    </location>
</feature>
<organism evidence="3 4">
    <name type="scientific">Urochloa decumbens</name>
    <dbReference type="NCBI Taxonomy" id="240449"/>
    <lineage>
        <taxon>Eukaryota</taxon>
        <taxon>Viridiplantae</taxon>
        <taxon>Streptophyta</taxon>
        <taxon>Embryophyta</taxon>
        <taxon>Tracheophyta</taxon>
        <taxon>Spermatophyta</taxon>
        <taxon>Magnoliopsida</taxon>
        <taxon>Liliopsida</taxon>
        <taxon>Poales</taxon>
        <taxon>Poaceae</taxon>
        <taxon>PACMAD clade</taxon>
        <taxon>Panicoideae</taxon>
        <taxon>Panicodae</taxon>
        <taxon>Paniceae</taxon>
        <taxon>Melinidinae</taxon>
        <taxon>Urochloa</taxon>
    </lineage>
</organism>
<accession>A0ABC9GCL1</accession>
<evidence type="ECO:0000313" key="4">
    <source>
        <dbReference type="Proteomes" id="UP001497457"/>
    </source>
</evidence>
<keyword evidence="4" id="KW-1185">Reference proteome</keyword>
<name>A0ABC9GCL1_9POAL</name>
<sequence length="668" mass="74270">MHGGDDMVQLQQHAGGNTTSDQLHHLIDLWATARAMVFRIEGFALAAILLSFFVVIFGSCRRWSNRWIIQKGFLAASALSVSLGTYSIGLMQSSSVKSRMYPVWSVSLFVLFVSVDSINAYSVDYSGQLLKMMYQLCLYFGYVLLITISSAASSDAAVNAAIGVLCAITLCKGIHRLMAYVFPSRLRNMSQHVAYHMGKEKWGSGEGTMVGCPYMVFLADGNRDKDMAEVIGMEVPSWFACLCCVDTNEPTIPIDKVWQSKMGKLDDVHAYKDICLSFSLCHLLQRRFFGFHCAESGLLETRYFFEKVLLRHRLSSPAGPSRQQTKTEEEEEEEYDHEGVFKVIEAELAFLYDYMYSSDAFLYYYEAGVSTAWTLASIIGICFLSLLVAAKAQSLAPEAAQLGDQSGAVDTTTADVVITIVLLASLAYLQVLQLLRCWSSNWSKLSLACRLAKKETMGRRMRLKATFLGKMKWLDQYQWQNKLGQLSLVDDSSSICKKISLGFAAPLRDCGCLCLCLCLCYKCPNNMLVGPLVWAYYYLLKMFGLRYIRQALRDTLGYGPGGSIDLTPDVKKAIVDTLIRTDGALTNGSSSLATNGVLKDFEWACTDFWAEMLLYLAPSDNVTAHMERLAQGGEFITHLWALLFHGGIVSSPAAPAPADDQYMEVPIN</sequence>
<keyword evidence="1" id="KW-0472">Membrane</keyword>